<organism evidence="2 3">
    <name type="scientific">Sphagnurus paluster</name>
    <dbReference type="NCBI Taxonomy" id="117069"/>
    <lineage>
        <taxon>Eukaryota</taxon>
        <taxon>Fungi</taxon>
        <taxon>Dikarya</taxon>
        <taxon>Basidiomycota</taxon>
        <taxon>Agaricomycotina</taxon>
        <taxon>Agaricomycetes</taxon>
        <taxon>Agaricomycetidae</taxon>
        <taxon>Agaricales</taxon>
        <taxon>Tricholomatineae</taxon>
        <taxon>Lyophyllaceae</taxon>
        <taxon>Sphagnurus</taxon>
    </lineage>
</organism>
<accession>A0A9P7FUE8</accession>
<sequence>MALHTDHDELDILSPTDPSVFYASKTTVDKSKAALRRSTRPRQSLLQLSPAKPKARKRKISTSGLECAVKNLALKKIKLDEKKVQTGVLNQKKEARDEARKKWLYCHRSVIEPLLPPTSMFYDQLQREVERNWKGAVFFTPTKFLDQQPKLIRAGQMKDYQARICLNFAMYRTSI</sequence>
<dbReference type="AlphaFoldDB" id="A0A9P7FUE8"/>
<gene>
    <name evidence="2" type="ORF">H0H81_012633</name>
</gene>
<feature type="region of interest" description="Disordered" evidence="1">
    <location>
        <begin position="32"/>
        <end position="60"/>
    </location>
</feature>
<keyword evidence="3" id="KW-1185">Reference proteome</keyword>
<proteinExistence type="predicted"/>
<evidence type="ECO:0000313" key="2">
    <source>
        <dbReference type="EMBL" id="KAG5635037.1"/>
    </source>
</evidence>
<dbReference type="EMBL" id="JABCKI010006197">
    <property type="protein sequence ID" value="KAG5635037.1"/>
    <property type="molecule type" value="Genomic_DNA"/>
</dbReference>
<name>A0A9P7FUE8_9AGAR</name>
<protein>
    <submittedName>
        <fullName evidence="2">Uncharacterized protein</fullName>
    </submittedName>
</protein>
<dbReference type="Proteomes" id="UP000717328">
    <property type="component" value="Unassembled WGS sequence"/>
</dbReference>
<evidence type="ECO:0000313" key="3">
    <source>
        <dbReference type="Proteomes" id="UP000717328"/>
    </source>
</evidence>
<reference evidence="2" key="2">
    <citation type="submission" date="2021-10" db="EMBL/GenBank/DDBJ databases">
        <title>Phylogenomics reveals ancestral predisposition of the termite-cultivated fungus Termitomyces towards a domesticated lifestyle.</title>
        <authorList>
            <person name="Auxier B."/>
            <person name="Grum-Grzhimaylo A."/>
            <person name="Cardenas M.E."/>
            <person name="Lodge J.D."/>
            <person name="Laessoe T."/>
            <person name="Pedersen O."/>
            <person name="Smith M.E."/>
            <person name="Kuyper T.W."/>
            <person name="Franco-Molano E.A."/>
            <person name="Baroni T.J."/>
            <person name="Aanen D.K."/>
        </authorList>
    </citation>
    <scope>NUCLEOTIDE SEQUENCE</scope>
    <source>
        <strain evidence="2">D49</strain>
    </source>
</reference>
<evidence type="ECO:0000256" key="1">
    <source>
        <dbReference type="SAM" id="MobiDB-lite"/>
    </source>
</evidence>
<comment type="caution">
    <text evidence="2">The sequence shown here is derived from an EMBL/GenBank/DDBJ whole genome shotgun (WGS) entry which is preliminary data.</text>
</comment>
<reference evidence="2" key="1">
    <citation type="submission" date="2021-02" db="EMBL/GenBank/DDBJ databases">
        <authorList>
            <person name="Nieuwenhuis M."/>
            <person name="Van De Peppel L.J.J."/>
        </authorList>
    </citation>
    <scope>NUCLEOTIDE SEQUENCE</scope>
    <source>
        <strain evidence="2">D49</strain>
    </source>
</reference>